<name>A0ABX7PSI5_9ACTN</name>
<gene>
    <name evidence="1" type="ORF">CFH99_0050</name>
</gene>
<organism evidence="1 2">
    <name type="scientific">Nocardioides aromaticivorans</name>
    <dbReference type="NCBI Taxonomy" id="200618"/>
    <lineage>
        <taxon>Bacteria</taxon>
        <taxon>Bacillati</taxon>
        <taxon>Actinomycetota</taxon>
        <taxon>Actinomycetes</taxon>
        <taxon>Propionibacteriales</taxon>
        <taxon>Nocardioidaceae</taxon>
        <taxon>Nocardioides</taxon>
    </lineage>
</organism>
<evidence type="ECO:0008006" key="3">
    <source>
        <dbReference type="Google" id="ProtNLM"/>
    </source>
</evidence>
<evidence type="ECO:0000313" key="2">
    <source>
        <dbReference type="Proteomes" id="UP000662818"/>
    </source>
</evidence>
<dbReference type="Proteomes" id="UP000662818">
    <property type="component" value="Chromosome"/>
</dbReference>
<protein>
    <recommendedName>
        <fullName evidence="3">Tetratricopeptide repeat protein</fullName>
    </recommendedName>
</protein>
<dbReference type="EMBL" id="CP022295">
    <property type="protein sequence ID" value="QSR28886.1"/>
    <property type="molecule type" value="Genomic_DNA"/>
</dbReference>
<reference evidence="1 2" key="1">
    <citation type="submission" date="2017-06" db="EMBL/GenBank/DDBJ databases">
        <title>Complete Genome Sequence of the Soil Carbazole-Degrading Bacterium Nocardioides aromaticivorans IC177.</title>
        <authorList>
            <person name="Vejarano F."/>
            <person name="Suzuki-Minakuchi C."/>
            <person name="Ohtsubo Y."/>
            <person name="Tsuda M."/>
            <person name="Okada K."/>
            <person name="Nojiri H."/>
        </authorList>
    </citation>
    <scope>NUCLEOTIDE SEQUENCE [LARGE SCALE GENOMIC DNA]</scope>
    <source>
        <strain evidence="1 2">IC177</strain>
    </source>
</reference>
<keyword evidence="2" id="KW-1185">Reference proteome</keyword>
<evidence type="ECO:0000313" key="1">
    <source>
        <dbReference type="EMBL" id="QSR28886.1"/>
    </source>
</evidence>
<proteinExistence type="predicted"/>
<accession>A0ABX7PSI5</accession>
<sequence>MFERLPPVRFDPAQMPGEDVSRWGADCRAKALAALGASDWRGVHEWTKSWIGWGGGAWIPDTWLLYAASALLEGKPRNAVHGLDLGLRVWLAGASDRAALTWLRGLIVMDRLADPKTALIDLEESLELLPNWLRDESADRLERCRDEAARSRKRVPSVQPRPAFVGAEGSRHVVAPSVSDRVDGSEPEAWPVIRSYFRM</sequence>